<name>A0A1B2ABD1_9SPHN</name>
<accession>A0A1B2ABD1</accession>
<proteinExistence type="predicted"/>
<keyword evidence="4" id="KW-1185">Reference proteome</keyword>
<evidence type="ECO:0000256" key="1">
    <source>
        <dbReference type="SAM" id="Phobius"/>
    </source>
</evidence>
<feature type="transmembrane region" description="Helical" evidence="1">
    <location>
        <begin position="115"/>
        <end position="138"/>
    </location>
</feature>
<feature type="transmembrane region" description="Helical" evidence="1">
    <location>
        <begin position="21"/>
        <end position="42"/>
    </location>
</feature>
<dbReference type="AlphaFoldDB" id="A0A1B2ABD1"/>
<evidence type="ECO:0000313" key="3">
    <source>
        <dbReference type="EMBL" id="ANY19483.1"/>
    </source>
</evidence>
<keyword evidence="1" id="KW-0472">Membrane</keyword>
<dbReference type="OrthoDB" id="7391073at2"/>
<dbReference type="STRING" id="692370.A6F68_00958"/>
<protein>
    <submittedName>
        <fullName evidence="3">Membrane domain of glycerophosphoryl diester phosphodiesterase</fullName>
    </submittedName>
</protein>
<keyword evidence="1" id="KW-0812">Transmembrane</keyword>
<reference evidence="3 4" key="1">
    <citation type="submission" date="2016-07" db="EMBL/GenBank/DDBJ databases">
        <title>Complete genome sequence of Altererythrobacter dongtanensis KCTC 22672, a type strain with esterase isolated from tidal flat.</title>
        <authorList>
            <person name="Cheng H."/>
            <person name="Wu Y.-H."/>
            <person name="Zhou P."/>
            <person name="Huo Y.-Y."/>
            <person name="Wang C.-S."/>
            <person name="Xu X.-W."/>
        </authorList>
    </citation>
    <scope>NUCLEOTIDE SEQUENCE [LARGE SCALE GENOMIC DNA]</scope>
    <source>
        <strain evidence="3 4">KCTC 22672</strain>
    </source>
</reference>
<sequence>MKFDMSAAWNEAVRLLAANRDVLLIVAGVFFFLPYVGFMLMFTNEMAALEAAQGADPDPEAMGQAMLGFYGSIWWMILLMAIVQGIGMLGLLALLSDRSRPTVGEALKIGLKMLLPYLGAQILVSVLYGLLLLVPIAVGAGTSVATGVLVGIVAFVLLVYLFTKFLLVTPVIAIERVGNPLAALGRSWRLTKGNSLRLFFFILLLLVALVVVGGVISMILGLILALAGEEVARIGNAIVSGLVNGVFYVIFLAVLAAIHRQLTGGSPEAVSETFS</sequence>
<dbReference type="Pfam" id="PF10110">
    <property type="entry name" value="GPDPase_memb"/>
    <property type="match status" value="1"/>
</dbReference>
<dbReference type="EMBL" id="CP016591">
    <property type="protein sequence ID" value="ANY19483.1"/>
    <property type="molecule type" value="Genomic_DNA"/>
</dbReference>
<dbReference type="RefSeq" id="WP_067676938.1">
    <property type="nucleotide sequence ID" value="NZ_CP016591.1"/>
</dbReference>
<gene>
    <name evidence="3" type="ORF">A6F68_00958</name>
</gene>
<feature type="transmembrane region" description="Helical" evidence="1">
    <location>
        <begin position="73"/>
        <end position="95"/>
    </location>
</feature>
<organism evidence="3 4">
    <name type="scientific">Tsuneonella dongtanensis</name>
    <dbReference type="NCBI Taxonomy" id="692370"/>
    <lineage>
        <taxon>Bacteria</taxon>
        <taxon>Pseudomonadati</taxon>
        <taxon>Pseudomonadota</taxon>
        <taxon>Alphaproteobacteria</taxon>
        <taxon>Sphingomonadales</taxon>
        <taxon>Erythrobacteraceae</taxon>
        <taxon>Tsuneonella</taxon>
    </lineage>
</organism>
<keyword evidence="1" id="KW-1133">Transmembrane helix</keyword>
<dbReference type="Proteomes" id="UP000092932">
    <property type="component" value="Chromosome"/>
</dbReference>
<feature type="domain" description="Glycerophosphoryl diester phosphodiesterase membrane" evidence="2">
    <location>
        <begin position="149"/>
        <end position="254"/>
    </location>
</feature>
<evidence type="ECO:0000259" key="2">
    <source>
        <dbReference type="Pfam" id="PF10110"/>
    </source>
</evidence>
<evidence type="ECO:0000313" key="4">
    <source>
        <dbReference type="Proteomes" id="UP000092932"/>
    </source>
</evidence>
<feature type="transmembrane region" description="Helical" evidence="1">
    <location>
        <begin position="198"/>
        <end position="225"/>
    </location>
</feature>
<dbReference type="PATRIC" id="fig|692370.5.peg.973"/>
<dbReference type="KEGG" id="ado:A6F68_00958"/>
<feature type="transmembrane region" description="Helical" evidence="1">
    <location>
        <begin position="144"/>
        <end position="167"/>
    </location>
</feature>
<feature type="transmembrane region" description="Helical" evidence="1">
    <location>
        <begin position="237"/>
        <end position="258"/>
    </location>
</feature>
<dbReference type="InterPro" id="IPR018476">
    <property type="entry name" value="GlyceroP-diester-Pdiesterase_M"/>
</dbReference>